<proteinExistence type="predicted"/>
<protein>
    <submittedName>
        <fullName evidence="2">Uncharacterized protein</fullName>
    </submittedName>
</protein>
<dbReference type="Ensembl" id="ENSCSAVT00000006144.1">
    <property type="protein sequence ID" value="ENSCSAVP00000006067.1"/>
    <property type="gene ID" value="ENSCSAVG00000003624.1"/>
</dbReference>
<dbReference type="AlphaFoldDB" id="H2YL65"/>
<dbReference type="InParanoid" id="H2YL65"/>
<reference evidence="3" key="1">
    <citation type="submission" date="2003-08" db="EMBL/GenBank/DDBJ databases">
        <authorList>
            <person name="Birren B."/>
            <person name="Nusbaum C."/>
            <person name="Abebe A."/>
            <person name="Abouelleil A."/>
            <person name="Adekoya E."/>
            <person name="Ait-zahra M."/>
            <person name="Allen N."/>
            <person name="Allen T."/>
            <person name="An P."/>
            <person name="Anderson M."/>
            <person name="Anderson S."/>
            <person name="Arachchi H."/>
            <person name="Armbruster J."/>
            <person name="Bachantsang P."/>
            <person name="Baldwin J."/>
            <person name="Barry A."/>
            <person name="Bayul T."/>
            <person name="Blitshsteyn B."/>
            <person name="Bloom T."/>
            <person name="Blye J."/>
            <person name="Boguslavskiy L."/>
            <person name="Borowsky M."/>
            <person name="Boukhgalter B."/>
            <person name="Brunache A."/>
            <person name="Butler J."/>
            <person name="Calixte N."/>
            <person name="Calvo S."/>
            <person name="Camarata J."/>
            <person name="Campo K."/>
            <person name="Chang J."/>
            <person name="Cheshatsang Y."/>
            <person name="Citroen M."/>
            <person name="Collymore A."/>
            <person name="Considine T."/>
            <person name="Cook A."/>
            <person name="Cooke P."/>
            <person name="Corum B."/>
            <person name="Cuomo C."/>
            <person name="David R."/>
            <person name="Dawoe T."/>
            <person name="Degray S."/>
            <person name="Dodge S."/>
            <person name="Dooley K."/>
            <person name="Dorje P."/>
            <person name="Dorjee K."/>
            <person name="Dorris L."/>
            <person name="Duffey N."/>
            <person name="Dupes A."/>
            <person name="Elkins T."/>
            <person name="Engels R."/>
            <person name="Erickson J."/>
            <person name="Farina A."/>
            <person name="Faro S."/>
            <person name="Ferreira P."/>
            <person name="Fischer H."/>
            <person name="Fitzgerald M."/>
            <person name="Foley K."/>
            <person name="Gage D."/>
            <person name="Galagan J."/>
            <person name="Gearin G."/>
            <person name="Gnerre S."/>
            <person name="Gnirke A."/>
            <person name="Goyette A."/>
            <person name="Graham J."/>
            <person name="Grandbois E."/>
            <person name="Gyaltsen K."/>
            <person name="Hafez N."/>
            <person name="Hagopian D."/>
            <person name="Hagos B."/>
            <person name="Hall J."/>
            <person name="Hatcher B."/>
            <person name="Heller A."/>
            <person name="Higgins H."/>
            <person name="Honan T."/>
            <person name="Horn A."/>
            <person name="Houde N."/>
            <person name="Hughes L."/>
            <person name="Hulme W."/>
            <person name="Husby E."/>
            <person name="Iliev I."/>
            <person name="Jaffe D."/>
            <person name="Jones C."/>
            <person name="Kamal M."/>
            <person name="Kamat A."/>
            <person name="Kamvysselis M."/>
            <person name="Karlsson E."/>
            <person name="Kells C."/>
            <person name="Kieu A."/>
            <person name="Kisner P."/>
            <person name="Kodira C."/>
            <person name="Kulbokas E."/>
            <person name="Labutti K."/>
            <person name="Lama D."/>
            <person name="Landers T."/>
            <person name="Leger J."/>
            <person name="Levine S."/>
            <person name="Lewis D."/>
            <person name="Lewis T."/>
            <person name="Lindblad-toh K."/>
            <person name="Liu X."/>
            <person name="Lokyitsang T."/>
            <person name="Lokyitsang Y."/>
            <person name="Lucien O."/>
            <person name="Lui A."/>
            <person name="Ma L.J."/>
            <person name="Mabbitt R."/>
            <person name="Macdonald J."/>
            <person name="Maclean C."/>
            <person name="Major J."/>
            <person name="Manning J."/>
            <person name="Marabella R."/>
            <person name="Maru K."/>
            <person name="Matthews C."/>
            <person name="Mauceli E."/>
            <person name="Mccarthy M."/>
            <person name="Mcdonough S."/>
            <person name="Mcghee T."/>
            <person name="Meldrim J."/>
            <person name="Meneus L."/>
            <person name="Mesirov J."/>
            <person name="Mihalev A."/>
            <person name="Mihova T."/>
            <person name="Mikkelsen T."/>
            <person name="Mlenga V."/>
            <person name="Moru K."/>
            <person name="Mozes J."/>
            <person name="Mulrain L."/>
            <person name="Munson G."/>
            <person name="Naylor J."/>
            <person name="Newes C."/>
            <person name="Nguyen C."/>
            <person name="Nguyen N."/>
            <person name="Nguyen T."/>
            <person name="Nicol R."/>
            <person name="Nielsen C."/>
            <person name="Nizzari M."/>
            <person name="Norbu C."/>
            <person name="Norbu N."/>
            <person name="O'donnell P."/>
            <person name="Okoawo O."/>
            <person name="O'leary S."/>
            <person name="Omotosho B."/>
            <person name="O'neill K."/>
            <person name="Osman S."/>
            <person name="Parker S."/>
            <person name="Perrin D."/>
            <person name="Phunkhang P."/>
            <person name="Piqani B."/>
            <person name="Purcell S."/>
            <person name="Rachupka T."/>
            <person name="Ramasamy U."/>
            <person name="Rameau R."/>
            <person name="Ray V."/>
            <person name="Raymond C."/>
            <person name="Retta R."/>
            <person name="Richardson S."/>
            <person name="Rise C."/>
            <person name="Rodriguez J."/>
            <person name="Rogers J."/>
            <person name="Rogov P."/>
            <person name="Rutman M."/>
            <person name="Schupbach R."/>
            <person name="Seaman C."/>
            <person name="Settipalli S."/>
            <person name="Sharpe T."/>
            <person name="Sheridan J."/>
            <person name="Sherpa N."/>
            <person name="Shi J."/>
            <person name="Smirnov S."/>
            <person name="Smith C."/>
            <person name="Sougnez C."/>
            <person name="Spencer B."/>
            <person name="Stalker J."/>
            <person name="Stange-thomann N."/>
            <person name="Stavropoulos S."/>
            <person name="Stetson K."/>
            <person name="Stone C."/>
            <person name="Stone S."/>
            <person name="Stubbs M."/>
            <person name="Talamas J."/>
            <person name="Tchuinga P."/>
            <person name="Tenzing P."/>
            <person name="Tesfaye S."/>
            <person name="Theodore J."/>
            <person name="Thoulutsang Y."/>
            <person name="Topham K."/>
            <person name="Towey S."/>
            <person name="Tsamla T."/>
            <person name="Tsomo N."/>
            <person name="Vallee D."/>
            <person name="Vassiliev H."/>
            <person name="Venkataraman V."/>
            <person name="Vinson J."/>
            <person name="Vo A."/>
            <person name="Wade C."/>
            <person name="Wang S."/>
            <person name="Wangchuk T."/>
            <person name="Wangdi T."/>
            <person name="Whittaker C."/>
            <person name="Wilkinson J."/>
            <person name="Wu Y."/>
            <person name="Wyman D."/>
            <person name="Yadav S."/>
            <person name="Yang S."/>
            <person name="Yang X."/>
            <person name="Yeager S."/>
            <person name="Yee E."/>
            <person name="Young G."/>
            <person name="Zainoun J."/>
            <person name="Zembeck L."/>
            <person name="Zimmer A."/>
            <person name="Zody M."/>
            <person name="Lander E."/>
        </authorList>
    </citation>
    <scope>NUCLEOTIDE SEQUENCE [LARGE SCALE GENOMIC DNA]</scope>
</reference>
<name>H2YL65_CIOSA</name>
<dbReference type="Proteomes" id="UP000007875">
    <property type="component" value="Unassembled WGS sequence"/>
</dbReference>
<keyword evidence="3" id="KW-1185">Reference proteome</keyword>
<reference evidence="2" key="3">
    <citation type="submission" date="2025-09" db="UniProtKB">
        <authorList>
            <consortium name="Ensembl"/>
        </authorList>
    </citation>
    <scope>IDENTIFICATION</scope>
</reference>
<evidence type="ECO:0000313" key="3">
    <source>
        <dbReference type="Proteomes" id="UP000007875"/>
    </source>
</evidence>
<feature type="region of interest" description="Disordered" evidence="1">
    <location>
        <begin position="65"/>
        <end position="92"/>
    </location>
</feature>
<dbReference type="HOGENOM" id="CLU_2176653_0_0_1"/>
<evidence type="ECO:0000313" key="2">
    <source>
        <dbReference type="Ensembl" id="ENSCSAVP00000006067.1"/>
    </source>
</evidence>
<organism evidence="2 3">
    <name type="scientific">Ciona savignyi</name>
    <name type="common">Pacific transparent sea squirt</name>
    <dbReference type="NCBI Taxonomy" id="51511"/>
    <lineage>
        <taxon>Eukaryota</taxon>
        <taxon>Metazoa</taxon>
        <taxon>Chordata</taxon>
        <taxon>Tunicata</taxon>
        <taxon>Ascidiacea</taxon>
        <taxon>Phlebobranchia</taxon>
        <taxon>Cionidae</taxon>
        <taxon>Ciona</taxon>
    </lineage>
</organism>
<sequence>MDSISSSDSDDSLSRVRCRAEDEWKVIATTPAQGSDHVISLCSVGGVLCTLSIRLPNVNMFNGNDVNGLPSTTTSSASPASTSTSCSSSVASVTPLGQLSQARCAAGVAR</sequence>
<reference evidence="2" key="2">
    <citation type="submission" date="2025-08" db="UniProtKB">
        <authorList>
            <consortium name="Ensembl"/>
        </authorList>
    </citation>
    <scope>IDENTIFICATION</scope>
</reference>
<accession>H2YL65</accession>
<evidence type="ECO:0000256" key="1">
    <source>
        <dbReference type="SAM" id="MobiDB-lite"/>
    </source>
</evidence>
<feature type="compositionally biased region" description="Low complexity" evidence="1">
    <location>
        <begin position="70"/>
        <end position="92"/>
    </location>
</feature>